<dbReference type="AlphaFoldDB" id="A0A6P1WAR0"/>
<dbReference type="Proteomes" id="UP000464577">
    <property type="component" value="Chromosome"/>
</dbReference>
<reference evidence="2 3" key="1">
    <citation type="submission" date="2019-11" db="EMBL/GenBank/DDBJ databases">
        <title>Spirosoma endbachense sp. nov., isolated from a natural salt meadow.</title>
        <authorList>
            <person name="Rojas J."/>
            <person name="Ambika Manirajan B."/>
            <person name="Ratering S."/>
            <person name="Suarez C."/>
            <person name="Geissler-Plaum R."/>
            <person name="Schnell S."/>
        </authorList>
    </citation>
    <scope>NUCLEOTIDE SEQUENCE [LARGE SCALE GENOMIC DNA]</scope>
    <source>
        <strain evidence="2 3">I-24</strain>
    </source>
</reference>
<accession>A0A6P1WAR0</accession>
<name>A0A6P1WAR0_9BACT</name>
<protein>
    <submittedName>
        <fullName evidence="2">Uncharacterized protein</fullName>
    </submittedName>
</protein>
<keyword evidence="1" id="KW-1133">Transmembrane helix</keyword>
<evidence type="ECO:0000313" key="2">
    <source>
        <dbReference type="EMBL" id="QHW01503.1"/>
    </source>
</evidence>
<keyword evidence="3" id="KW-1185">Reference proteome</keyword>
<gene>
    <name evidence="2" type="ORF">GJR95_29455</name>
</gene>
<proteinExistence type="predicted"/>
<feature type="transmembrane region" description="Helical" evidence="1">
    <location>
        <begin position="85"/>
        <end position="103"/>
    </location>
</feature>
<evidence type="ECO:0000313" key="3">
    <source>
        <dbReference type="Proteomes" id="UP000464577"/>
    </source>
</evidence>
<keyword evidence="1" id="KW-0472">Membrane</keyword>
<evidence type="ECO:0000256" key="1">
    <source>
        <dbReference type="SAM" id="Phobius"/>
    </source>
</evidence>
<dbReference type="EMBL" id="CP045997">
    <property type="protein sequence ID" value="QHW01503.1"/>
    <property type="molecule type" value="Genomic_DNA"/>
</dbReference>
<feature type="transmembrane region" description="Helical" evidence="1">
    <location>
        <begin position="115"/>
        <end position="135"/>
    </location>
</feature>
<keyword evidence="1" id="KW-0812">Transmembrane</keyword>
<dbReference type="KEGG" id="senf:GJR95_29455"/>
<sequence length="184" mass="20561">MFLRRYLVLTAWIIGSFSIETFAQQPLVEEYRVRIVTKEGNRFRGVLDAVTDSQLYVETRPQHWRRRIPLSAIRKVVIRRENKKTVLITGAVIGALIVGFISNESLRQNPARSPVAYGLTLAFASAGGATAGLILSSAIGNVSSRVIRPLDPANPEGSLRRQLEPFSVEYQQDLLNRLPDKTSK</sequence>
<organism evidence="2 3">
    <name type="scientific">Spirosoma endbachense</name>
    <dbReference type="NCBI Taxonomy" id="2666025"/>
    <lineage>
        <taxon>Bacteria</taxon>
        <taxon>Pseudomonadati</taxon>
        <taxon>Bacteroidota</taxon>
        <taxon>Cytophagia</taxon>
        <taxon>Cytophagales</taxon>
        <taxon>Cytophagaceae</taxon>
        <taxon>Spirosoma</taxon>
    </lineage>
</organism>